<name>A0ABV7YVQ4_9BACT</name>
<gene>
    <name evidence="1" type="ORF">ACFOOI_12100</name>
</gene>
<proteinExistence type="predicted"/>
<sequence>MDNSDKIIEGLEIAYKKLIEFKKYKKTPLIVSRDGKVIEIYPDQITNRKNVYNS</sequence>
<evidence type="ECO:0000313" key="1">
    <source>
        <dbReference type="EMBL" id="MFC3811398.1"/>
    </source>
</evidence>
<comment type="caution">
    <text evidence="1">The sequence shown here is derived from an EMBL/GenBank/DDBJ whole genome shotgun (WGS) entry which is preliminary data.</text>
</comment>
<organism evidence="1 2">
    <name type="scientific">Lacihabitans lacunae</name>
    <dbReference type="NCBI Taxonomy" id="1028214"/>
    <lineage>
        <taxon>Bacteria</taxon>
        <taxon>Pseudomonadati</taxon>
        <taxon>Bacteroidota</taxon>
        <taxon>Cytophagia</taxon>
        <taxon>Cytophagales</taxon>
        <taxon>Leadbetterellaceae</taxon>
        <taxon>Lacihabitans</taxon>
    </lineage>
</organism>
<evidence type="ECO:0000313" key="2">
    <source>
        <dbReference type="Proteomes" id="UP001595616"/>
    </source>
</evidence>
<accession>A0ABV7YVQ4</accession>
<dbReference type="RefSeq" id="WP_379838239.1">
    <property type="nucleotide sequence ID" value="NZ_JBHRYQ010000001.1"/>
</dbReference>
<keyword evidence="2" id="KW-1185">Reference proteome</keyword>
<protein>
    <submittedName>
        <fullName evidence="1">Uncharacterized protein</fullName>
    </submittedName>
</protein>
<reference evidence="2" key="1">
    <citation type="journal article" date="2019" name="Int. J. Syst. Evol. Microbiol.">
        <title>The Global Catalogue of Microorganisms (GCM) 10K type strain sequencing project: providing services to taxonomists for standard genome sequencing and annotation.</title>
        <authorList>
            <consortium name="The Broad Institute Genomics Platform"/>
            <consortium name="The Broad Institute Genome Sequencing Center for Infectious Disease"/>
            <person name="Wu L."/>
            <person name="Ma J."/>
        </authorList>
    </citation>
    <scope>NUCLEOTIDE SEQUENCE [LARGE SCALE GENOMIC DNA]</scope>
    <source>
        <strain evidence="2">CECT 7956</strain>
    </source>
</reference>
<dbReference type="EMBL" id="JBHRYQ010000001">
    <property type="protein sequence ID" value="MFC3811398.1"/>
    <property type="molecule type" value="Genomic_DNA"/>
</dbReference>
<dbReference type="Proteomes" id="UP001595616">
    <property type="component" value="Unassembled WGS sequence"/>
</dbReference>